<evidence type="ECO:0000313" key="2">
    <source>
        <dbReference type="EMBL" id="UWN57568.1"/>
    </source>
</evidence>
<dbReference type="SUPFAM" id="SSF101386">
    <property type="entry name" value="all-alpha NTP pyrophosphatases"/>
    <property type="match status" value="2"/>
</dbReference>
<protein>
    <submittedName>
        <fullName evidence="2">Nucleoside triphosphate pyrophosphohydrolase</fullName>
        <ecNumber evidence="2">3.6.1.9</ecNumber>
    </submittedName>
</protein>
<dbReference type="RefSeq" id="WP_034282606.1">
    <property type="nucleotide sequence ID" value="NZ_CAPH01000006.1"/>
</dbReference>
<reference evidence="2" key="1">
    <citation type="journal article" date="2022" name="Cell">
        <title>Design, construction, and in vivo augmentation of a complex gut microbiome.</title>
        <authorList>
            <person name="Cheng A.G."/>
            <person name="Ho P.Y."/>
            <person name="Aranda-Diaz A."/>
            <person name="Jain S."/>
            <person name="Yu F.B."/>
            <person name="Meng X."/>
            <person name="Wang M."/>
            <person name="Iakiviak M."/>
            <person name="Nagashima K."/>
            <person name="Zhao A."/>
            <person name="Murugkar P."/>
            <person name="Patil A."/>
            <person name="Atabakhsh K."/>
            <person name="Weakley A."/>
            <person name="Yan J."/>
            <person name="Brumbaugh A.R."/>
            <person name="Higginbottom S."/>
            <person name="Dimas A."/>
            <person name="Shiver A.L."/>
            <person name="Deutschbauer A."/>
            <person name="Neff N."/>
            <person name="Sonnenburg J.L."/>
            <person name="Huang K.C."/>
            <person name="Fischbach M.A."/>
        </authorList>
    </citation>
    <scope>NUCLEOTIDE SEQUENCE</scope>
    <source>
        <strain evidence="2">AP11</strain>
    </source>
</reference>
<evidence type="ECO:0000259" key="1">
    <source>
        <dbReference type="Pfam" id="PF03819"/>
    </source>
</evidence>
<dbReference type="Pfam" id="PF03819">
    <property type="entry name" value="MazG"/>
    <property type="match status" value="2"/>
</dbReference>
<proteinExistence type="predicted"/>
<sequence>MDRRLVALKRLLDVMDELRVKCPWDRKQTFESLRMNTIEETYELADAILDHDLDNVKKELGDLLLHVVFYSKMGSEQQAFDIGDVADAICDKLIFRHPHVFGETRAEDAEQVKQNWEDLKLKEKALEHRKKRVLAGVPRSLPALVKAYRIGEKAAAAGFDWEKREDVWEKVKEETAEVQREIDRSDSSRAEEEFGDLFFALVNAARLYGVDPEAALEKSNRKFIRRFTHIEDRAEQQGRSLRDMTLGQMDALWNEAKEMEKSGENER</sequence>
<dbReference type="EC" id="3.6.1.9" evidence="2"/>
<dbReference type="NCBIfam" id="TIGR00444">
    <property type="entry name" value="mazG"/>
    <property type="match status" value="1"/>
</dbReference>
<evidence type="ECO:0000313" key="3">
    <source>
        <dbReference type="Proteomes" id="UP001059295"/>
    </source>
</evidence>
<dbReference type="Gene3D" id="1.10.287.1080">
    <property type="entry name" value="MazG-like"/>
    <property type="match status" value="2"/>
</dbReference>
<organism evidence="2 3">
    <name type="scientific">Alistipes ihumii AP11</name>
    <dbReference type="NCBI Taxonomy" id="1211813"/>
    <lineage>
        <taxon>Bacteria</taxon>
        <taxon>Pseudomonadati</taxon>
        <taxon>Bacteroidota</taxon>
        <taxon>Bacteroidia</taxon>
        <taxon>Bacteroidales</taxon>
        <taxon>Rikenellaceae</taxon>
        <taxon>Alistipes</taxon>
    </lineage>
</organism>
<feature type="domain" description="NTP pyrophosphohydrolase MazG-like" evidence="1">
    <location>
        <begin position="28"/>
        <end position="101"/>
    </location>
</feature>
<accession>A0ABY5V033</accession>
<gene>
    <name evidence="2" type="primary">mazG</name>
    <name evidence="2" type="ORF">NQ491_01975</name>
</gene>
<dbReference type="InterPro" id="IPR004518">
    <property type="entry name" value="MazG-like_dom"/>
</dbReference>
<dbReference type="CDD" id="cd11528">
    <property type="entry name" value="NTP-PPase_MazG_Nterm"/>
    <property type="match status" value="1"/>
</dbReference>
<dbReference type="EMBL" id="CP102294">
    <property type="protein sequence ID" value="UWN57568.1"/>
    <property type="molecule type" value="Genomic_DNA"/>
</dbReference>
<dbReference type="GeneID" id="82890463"/>
<keyword evidence="2" id="KW-0378">Hydrolase</keyword>
<dbReference type="InterPro" id="IPR011551">
    <property type="entry name" value="NTP_PyrPHydrolase_MazG"/>
</dbReference>
<feature type="domain" description="NTP pyrophosphohydrolase MazG-like" evidence="1">
    <location>
        <begin position="168"/>
        <end position="229"/>
    </location>
</feature>
<dbReference type="PANTHER" id="PTHR30522">
    <property type="entry name" value="NUCLEOSIDE TRIPHOSPHATE PYROPHOSPHOHYDROLASE"/>
    <property type="match status" value="1"/>
</dbReference>
<dbReference type="CDD" id="cd11529">
    <property type="entry name" value="NTP-PPase_MazG_Cterm"/>
    <property type="match status" value="1"/>
</dbReference>
<dbReference type="NCBIfam" id="NF007113">
    <property type="entry name" value="PRK09562.1"/>
    <property type="match status" value="1"/>
</dbReference>
<dbReference type="InterPro" id="IPR048011">
    <property type="entry name" value="NTP-PPase_MazG-like_C"/>
</dbReference>
<dbReference type="InterPro" id="IPR048015">
    <property type="entry name" value="NTP-PPase_MazG-like_N"/>
</dbReference>
<dbReference type="Proteomes" id="UP001059295">
    <property type="component" value="Chromosome"/>
</dbReference>
<keyword evidence="3" id="KW-1185">Reference proteome</keyword>
<dbReference type="GO" id="GO:0047429">
    <property type="term" value="F:nucleoside triphosphate diphosphatase activity"/>
    <property type="evidence" value="ECO:0007669"/>
    <property type="project" value="UniProtKB-EC"/>
</dbReference>
<name>A0ABY5V033_9BACT</name>
<dbReference type="PANTHER" id="PTHR30522:SF0">
    <property type="entry name" value="NUCLEOSIDE TRIPHOSPHATE PYROPHOSPHOHYDROLASE"/>
    <property type="match status" value="1"/>
</dbReference>